<dbReference type="GO" id="GO:0042542">
    <property type="term" value="P:response to hydrogen peroxide"/>
    <property type="evidence" value="ECO:0007669"/>
    <property type="project" value="TreeGrafter"/>
</dbReference>
<dbReference type="PANTHER" id="PTHR30109:SF0">
    <property type="entry name" value="HYDROXYLAMINE REDUCTASE"/>
    <property type="match status" value="1"/>
</dbReference>
<dbReference type="GO" id="GO:0046872">
    <property type="term" value="F:metal ion binding"/>
    <property type="evidence" value="ECO:0007669"/>
    <property type="project" value="UniProtKB-KW"/>
</dbReference>
<proteinExistence type="predicted"/>
<feature type="non-terminal residue" evidence="4">
    <location>
        <position position="78"/>
    </location>
</feature>
<evidence type="ECO:0000256" key="2">
    <source>
        <dbReference type="ARBA" id="ARBA00023004"/>
    </source>
</evidence>
<evidence type="ECO:0000313" key="4">
    <source>
        <dbReference type="EMBL" id="ETJ44936.1"/>
    </source>
</evidence>
<gene>
    <name evidence="4" type="ORF">Q604_UNBC01061G0001</name>
</gene>
<dbReference type="GO" id="GO:0050418">
    <property type="term" value="F:hydroxylamine reductase activity"/>
    <property type="evidence" value="ECO:0007669"/>
    <property type="project" value="TreeGrafter"/>
</dbReference>
<dbReference type="Pfam" id="PF03063">
    <property type="entry name" value="Prismane"/>
    <property type="match status" value="1"/>
</dbReference>
<dbReference type="GO" id="GO:0051536">
    <property type="term" value="F:iron-sulfur cluster binding"/>
    <property type="evidence" value="ECO:0007669"/>
    <property type="project" value="UniProtKB-KW"/>
</dbReference>
<name>W1YRI8_9ZZZZ</name>
<evidence type="ECO:0000256" key="1">
    <source>
        <dbReference type="ARBA" id="ARBA00022723"/>
    </source>
</evidence>
<dbReference type="InterPro" id="IPR004137">
    <property type="entry name" value="HCP/CODH"/>
</dbReference>
<dbReference type="SUPFAM" id="SSF56821">
    <property type="entry name" value="Prismane protein-like"/>
    <property type="match status" value="1"/>
</dbReference>
<dbReference type="PANTHER" id="PTHR30109">
    <property type="entry name" value="HYDROXYLAMINE REDUCTASE"/>
    <property type="match status" value="1"/>
</dbReference>
<dbReference type="InterPro" id="IPR016099">
    <property type="entry name" value="Prismane-like_a/b-sand"/>
</dbReference>
<evidence type="ECO:0000256" key="3">
    <source>
        <dbReference type="ARBA" id="ARBA00023014"/>
    </source>
</evidence>
<organism evidence="4">
    <name type="scientific">human gut metagenome</name>
    <dbReference type="NCBI Taxonomy" id="408170"/>
    <lineage>
        <taxon>unclassified sequences</taxon>
        <taxon>metagenomes</taxon>
        <taxon>organismal metagenomes</taxon>
    </lineage>
</organism>
<comment type="caution">
    <text evidence="4">The sequence shown here is derived from an EMBL/GenBank/DDBJ whole genome shotgun (WGS) entry which is preliminary data.</text>
</comment>
<protein>
    <submittedName>
        <fullName evidence="4">Hydroxylamine reductase</fullName>
    </submittedName>
</protein>
<reference evidence="4" key="1">
    <citation type="submission" date="2013-12" db="EMBL/GenBank/DDBJ databases">
        <title>A Varibaculum cambriense genome reconstructed from a premature infant gut community with otherwise low bacterial novelty that shifts toward anaerobic metabolism during the third week of life.</title>
        <authorList>
            <person name="Brown C.T."/>
            <person name="Sharon I."/>
            <person name="Thomas B.C."/>
            <person name="Castelle C.J."/>
            <person name="Morowitz M.J."/>
            <person name="Banfield J.F."/>
        </authorList>
    </citation>
    <scope>NUCLEOTIDE SEQUENCE</scope>
</reference>
<accession>W1YRI8</accession>
<dbReference type="Gene3D" id="3.40.50.2030">
    <property type="match status" value="1"/>
</dbReference>
<keyword evidence="2" id="KW-0408">Iron</keyword>
<keyword evidence="3" id="KW-0411">Iron-sulfur</keyword>
<dbReference type="EMBL" id="AZMM01001061">
    <property type="protein sequence ID" value="ETJ44936.1"/>
    <property type="molecule type" value="Genomic_DNA"/>
</dbReference>
<dbReference type="AlphaFoldDB" id="W1YRI8"/>
<feature type="non-terminal residue" evidence="4">
    <location>
        <position position="1"/>
    </location>
</feature>
<dbReference type="GO" id="GO:0004601">
    <property type="term" value="F:peroxidase activity"/>
    <property type="evidence" value="ECO:0007669"/>
    <property type="project" value="TreeGrafter"/>
</dbReference>
<keyword evidence="1" id="KW-0479">Metal-binding</keyword>
<sequence>PTTVPLTVEPGPFIVVTGHDLHDLNQLLEQTDGKGVNIYTHGEMLPCHAYPELKKHPQLKGNFGTAWQNQQKEFVDVP</sequence>
<dbReference type="InterPro" id="IPR011254">
    <property type="entry name" value="Prismane-like_sf"/>
</dbReference>